<accession>A0A9P6N7P8</accession>
<gene>
    <name evidence="1" type="ORF">CROQUDRAFT_183433</name>
</gene>
<dbReference type="Gene3D" id="2.30.29.30">
    <property type="entry name" value="Pleckstrin-homology domain (PH domain)/Phosphotyrosine-binding domain (PTB)"/>
    <property type="match status" value="1"/>
</dbReference>
<sequence length="161" mass="19259">MNETKPKKKKKMKMKIIKQKRPEMFLPNELMIYSSTVYEKPIKKPNFLINLNKKRQLVLTNFPRLLCIKEEKNHSITNVKLKIEILFKSLPKDEHQEQNQINQNEEDFLLFKSVELENCKTFSIHTSLSKVFRFEDPSECAERWTDELNLAFKNAQQQQQS</sequence>
<protein>
    <recommendedName>
        <fullName evidence="3">PH domain-containing protein</fullName>
    </recommendedName>
</protein>
<evidence type="ECO:0000313" key="1">
    <source>
        <dbReference type="EMBL" id="KAG0138875.1"/>
    </source>
</evidence>
<organism evidence="1 2">
    <name type="scientific">Cronartium quercuum f. sp. fusiforme G11</name>
    <dbReference type="NCBI Taxonomy" id="708437"/>
    <lineage>
        <taxon>Eukaryota</taxon>
        <taxon>Fungi</taxon>
        <taxon>Dikarya</taxon>
        <taxon>Basidiomycota</taxon>
        <taxon>Pucciniomycotina</taxon>
        <taxon>Pucciniomycetes</taxon>
        <taxon>Pucciniales</taxon>
        <taxon>Coleosporiaceae</taxon>
        <taxon>Cronartium</taxon>
    </lineage>
</organism>
<name>A0A9P6N7P8_9BASI</name>
<dbReference type="AlphaFoldDB" id="A0A9P6N7P8"/>
<reference evidence="1" key="1">
    <citation type="submission" date="2013-11" db="EMBL/GenBank/DDBJ databases">
        <title>Genome sequence of the fusiform rust pathogen reveals effectors for host alternation and coevolution with pine.</title>
        <authorList>
            <consortium name="DOE Joint Genome Institute"/>
            <person name="Smith K."/>
            <person name="Pendleton A."/>
            <person name="Kubisiak T."/>
            <person name="Anderson C."/>
            <person name="Salamov A."/>
            <person name="Aerts A."/>
            <person name="Riley R."/>
            <person name="Clum A."/>
            <person name="Lindquist E."/>
            <person name="Ence D."/>
            <person name="Campbell M."/>
            <person name="Kronenberg Z."/>
            <person name="Feau N."/>
            <person name="Dhillon B."/>
            <person name="Hamelin R."/>
            <person name="Burleigh J."/>
            <person name="Smith J."/>
            <person name="Yandell M."/>
            <person name="Nelson C."/>
            <person name="Grigoriev I."/>
            <person name="Davis J."/>
        </authorList>
    </citation>
    <scope>NUCLEOTIDE SEQUENCE</scope>
    <source>
        <strain evidence="1">G11</strain>
    </source>
</reference>
<dbReference type="SUPFAM" id="SSF50729">
    <property type="entry name" value="PH domain-like"/>
    <property type="match status" value="1"/>
</dbReference>
<proteinExistence type="predicted"/>
<dbReference type="Proteomes" id="UP000886653">
    <property type="component" value="Unassembled WGS sequence"/>
</dbReference>
<comment type="caution">
    <text evidence="1">The sequence shown here is derived from an EMBL/GenBank/DDBJ whole genome shotgun (WGS) entry which is preliminary data.</text>
</comment>
<evidence type="ECO:0000313" key="2">
    <source>
        <dbReference type="Proteomes" id="UP000886653"/>
    </source>
</evidence>
<dbReference type="EMBL" id="MU168320">
    <property type="protein sequence ID" value="KAG0138875.1"/>
    <property type="molecule type" value="Genomic_DNA"/>
</dbReference>
<dbReference type="InterPro" id="IPR011993">
    <property type="entry name" value="PH-like_dom_sf"/>
</dbReference>
<evidence type="ECO:0008006" key="3">
    <source>
        <dbReference type="Google" id="ProtNLM"/>
    </source>
</evidence>
<keyword evidence="2" id="KW-1185">Reference proteome</keyword>